<dbReference type="EMBL" id="GBRH01243086">
    <property type="protein sequence ID" value="JAD54809.1"/>
    <property type="molecule type" value="Transcribed_RNA"/>
</dbReference>
<proteinExistence type="predicted"/>
<name>A0A0A9ASS1_ARUDO</name>
<keyword evidence="1" id="KW-0732">Signal</keyword>
<sequence>MFICLLLCFINSFGATWGFMCTMQTATSRHPSGLNITKRGYFINHGRKE</sequence>
<reference evidence="2" key="2">
    <citation type="journal article" date="2015" name="Data Brief">
        <title>Shoot transcriptome of the giant reed, Arundo donax.</title>
        <authorList>
            <person name="Barrero R.A."/>
            <person name="Guerrero F.D."/>
            <person name="Moolhuijzen P."/>
            <person name="Goolsby J.A."/>
            <person name="Tidwell J."/>
            <person name="Bellgard S.E."/>
            <person name="Bellgard M.I."/>
        </authorList>
    </citation>
    <scope>NUCLEOTIDE SEQUENCE</scope>
    <source>
        <tissue evidence="2">Shoot tissue taken approximately 20 cm above the soil surface</tissue>
    </source>
</reference>
<reference evidence="2" key="1">
    <citation type="submission" date="2014-09" db="EMBL/GenBank/DDBJ databases">
        <authorList>
            <person name="Magalhaes I.L.F."/>
            <person name="Oliveira U."/>
            <person name="Santos F.R."/>
            <person name="Vidigal T.H.D.A."/>
            <person name="Brescovit A.D."/>
            <person name="Santos A.J."/>
        </authorList>
    </citation>
    <scope>NUCLEOTIDE SEQUENCE</scope>
    <source>
        <tissue evidence="2">Shoot tissue taken approximately 20 cm above the soil surface</tissue>
    </source>
</reference>
<protein>
    <submittedName>
        <fullName evidence="2">Uncharacterized protein</fullName>
    </submittedName>
</protein>
<accession>A0A0A9ASS1</accession>
<dbReference type="AlphaFoldDB" id="A0A0A9ASS1"/>
<feature type="chain" id="PRO_5002045530" evidence="1">
    <location>
        <begin position="19"/>
        <end position="49"/>
    </location>
</feature>
<feature type="signal peptide" evidence="1">
    <location>
        <begin position="1"/>
        <end position="18"/>
    </location>
</feature>
<evidence type="ECO:0000256" key="1">
    <source>
        <dbReference type="SAM" id="SignalP"/>
    </source>
</evidence>
<organism evidence="2">
    <name type="scientific">Arundo donax</name>
    <name type="common">Giant reed</name>
    <name type="synonym">Donax arundinaceus</name>
    <dbReference type="NCBI Taxonomy" id="35708"/>
    <lineage>
        <taxon>Eukaryota</taxon>
        <taxon>Viridiplantae</taxon>
        <taxon>Streptophyta</taxon>
        <taxon>Embryophyta</taxon>
        <taxon>Tracheophyta</taxon>
        <taxon>Spermatophyta</taxon>
        <taxon>Magnoliopsida</taxon>
        <taxon>Liliopsida</taxon>
        <taxon>Poales</taxon>
        <taxon>Poaceae</taxon>
        <taxon>PACMAD clade</taxon>
        <taxon>Arundinoideae</taxon>
        <taxon>Arundineae</taxon>
        <taxon>Arundo</taxon>
    </lineage>
</organism>
<evidence type="ECO:0000313" key="2">
    <source>
        <dbReference type="EMBL" id="JAD54809.1"/>
    </source>
</evidence>